<keyword evidence="1 5" id="KW-0489">Methyltransferase</keyword>
<evidence type="ECO:0000256" key="4">
    <source>
        <dbReference type="ARBA" id="ARBA00022884"/>
    </source>
</evidence>
<dbReference type="Proteomes" id="UP000004892">
    <property type="component" value="Unassembled WGS sequence"/>
</dbReference>
<dbReference type="PATRIC" id="fig|742817.3.peg.595"/>
<dbReference type="Pfam" id="PF00398">
    <property type="entry name" value="RrnaAD"/>
    <property type="match status" value="1"/>
</dbReference>
<dbReference type="SMART" id="SM00650">
    <property type="entry name" value="rADc"/>
    <property type="match status" value="1"/>
</dbReference>
<dbReference type="NCBIfam" id="NF012223">
    <property type="entry name" value="erm_F_23S_MT"/>
    <property type="match status" value="1"/>
</dbReference>
<dbReference type="HOGENOM" id="CLU_974894_0_0_10"/>
<dbReference type="CDD" id="cd02440">
    <property type="entry name" value="AdoMet_MTases"/>
    <property type="match status" value="1"/>
</dbReference>
<dbReference type="InterPro" id="IPR029063">
    <property type="entry name" value="SAM-dependent_MTases_sf"/>
</dbReference>
<sequence length="307" mass="35178">DLVKDLDTSRQTKYLNKLLIRILLHLQVEFSIQVFTCKKLLMTKKKLPVRFTGQHFTIDKVLIKDAIRQANISNQDTVLDIGAGKGFLTVHLLKIANNVVAIENDTALVEHLRKLFSDARNVQVVGCDFRNFAVPKFPFKVVSNIPYGITSDIFKILMFESLGNFLGGSIVLQLEPTQKLFSRKLYNPYTVFYHTFFDLKLVYEVGPESFFPPPTVKSALLNIKRKQLFFDFKFKAKYLAFISCLLEKPDLSVKTALKSIFRKSQVRSISEKFGLNLNAQIVCLSPSQWVNCFLEMLEVVPEKFHPS</sequence>
<comment type="similarity">
    <text evidence="5">Belongs to the class I-like SAM-binding methyltransferase superfamily. rRNA adenine N(6)-methyltransferase family.</text>
</comment>
<dbReference type="PANTHER" id="PTHR11727:SF7">
    <property type="entry name" value="DIMETHYLADENOSINE TRANSFERASE-RELATED"/>
    <property type="match status" value="1"/>
</dbReference>
<dbReference type="AlphaFoldDB" id="H1DE75"/>
<accession>H1DE75</accession>
<dbReference type="eggNOG" id="COG0030">
    <property type="taxonomic scope" value="Bacteria"/>
</dbReference>
<dbReference type="InterPro" id="IPR020598">
    <property type="entry name" value="rRNA_Ade_methylase_Trfase_N"/>
</dbReference>
<evidence type="ECO:0000256" key="1">
    <source>
        <dbReference type="ARBA" id="ARBA00022603"/>
    </source>
</evidence>
<proteinExistence type="inferred from homology"/>
<feature type="binding site" evidence="5">
    <location>
        <position position="82"/>
    </location>
    <ligand>
        <name>S-adenosyl-L-methionine</name>
        <dbReference type="ChEBI" id="CHEBI:59789"/>
    </ligand>
</feature>
<dbReference type="PROSITE" id="PS01131">
    <property type="entry name" value="RRNA_A_DIMETH"/>
    <property type="match status" value="1"/>
</dbReference>
<protein>
    <submittedName>
        <fullName evidence="7">rRNA adenine N-6-methyltransferase</fullName>
    </submittedName>
</protein>
<dbReference type="GO" id="GO:0003723">
    <property type="term" value="F:RNA binding"/>
    <property type="evidence" value="ECO:0007669"/>
    <property type="project" value="UniProtKB-UniRule"/>
</dbReference>
<evidence type="ECO:0000259" key="6">
    <source>
        <dbReference type="SMART" id="SM00650"/>
    </source>
</evidence>
<dbReference type="GO" id="GO:0005829">
    <property type="term" value="C:cytosol"/>
    <property type="evidence" value="ECO:0007669"/>
    <property type="project" value="TreeGrafter"/>
</dbReference>
<dbReference type="STRING" id="742817.HMPREF9449_00561"/>
<name>H1DE75_9BACT</name>
<evidence type="ECO:0000313" key="8">
    <source>
        <dbReference type="Proteomes" id="UP000004892"/>
    </source>
</evidence>
<feature type="domain" description="Ribosomal RNA adenine methylase transferase N-terminal" evidence="6">
    <location>
        <begin position="62"/>
        <end position="227"/>
    </location>
</feature>
<dbReference type="Gene3D" id="1.10.8.100">
    <property type="entry name" value="Ribosomal RNA adenine dimethylase-like, domain 2"/>
    <property type="match status" value="1"/>
</dbReference>
<feature type="binding site" evidence="5">
    <location>
        <position position="57"/>
    </location>
    <ligand>
        <name>S-adenosyl-L-methionine</name>
        <dbReference type="ChEBI" id="CHEBI:59789"/>
    </ligand>
</feature>
<keyword evidence="3 5" id="KW-0949">S-adenosyl-L-methionine</keyword>
<keyword evidence="2 5" id="KW-0808">Transferase</keyword>
<comment type="caution">
    <text evidence="7">The sequence shown here is derived from an EMBL/GenBank/DDBJ whole genome shotgun (WGS) entry which is preliminary data.</text>
</comment>
<organism evidence="7 8">
    <name type="scientific">Odoribacter laneus YIT 12061</name>
    <dbReference type="NCBI Taxonomy" id="742817"/>
    <lineage>
        <taxon>Bacteria</taxon>
        <taxon>Pseudomonadati</taxon>
        <taxon>Bacteroidota</taxon>
        <taxon>Bacteroidia</taxon>
        <taxon>Bacteroidales</taxon>
        <taxon>Odoribacteraceae</taxon>
        <taxon>Odoribacter</taxon>
    </lineage>
</organism>
<dbReference type="Gene3D" id="3.40.50.150">
    <property type="entry name" value="Vaccinia Virus protein VP39"/>
    <property type="match status" value="1"/>
</dbReference>
<dbReference type="EMBL" id="ADMC01000007">
    <property type="protein sequence ID" value="EHP49972.1"/>
    <property type="molecule type" value="Genomic_DNA"/>
</dbReference>
<evidence type="ECO:0000313" key="7">
    <source>
        <dbReference type="EMBL" id="EHP49972.1"/>
    </source>
</evidence>
<feature type="binding site" evidence="5">
    <location>
        <position position="128"/>
    </location>
    <ligand>
        <name>S-adenosyl-L-methionine</name>
        <dbReference type="ChEBI" id="CHEBI:59789"/>
    </ligand>
</feature>
<dbReference type="PROSITE" id="PS51689">
    <property type="entry name" value="SAM_RNA_A_N6_MT"/>
    <property type="match status" value="1"/>
</dbReference>
<dbReference type="PANTHER" id="PTHR11727">
    <property type="entry name" value="DIMETHYLADENOSINE TRANSFERASE"/>
    <property type="match status" value="1"/>
</dbReference>
<dbReference type="InterPro" id="IPR001737">
    <property type="entry name" value="KsgA/Erm"/>
</dbReference>
<feature type="binding site" evidence="5">
    <location>
        <position position="55"/>
    </location>
    <ligand>
        <name>S-adenosyl-L-methionine</name>
        <dbReference type="ChEBI" id="CHEBI:59789"/>
    </ligand>
</feature>
<dbReference type="NCBIfam" id="NF000499">
    <property type="entry name" value="Erm23S_rRNA_broad"/>
    <property type="match status" value="1"/>
</dbReference>
<keyword evidence="4 5" id="KW-0694">RNA-binding</keyword>
<reference evidence="7 8" key="1">
    <citation type="submission" date="2012-01" db="EMBL/GenBank/DDBJ databases">
        <title>The Genome Sequence of Odoribacter laneus YIT 12061.</title>
        <authorList>
            <consortium name="The Broad Institute Genome Sequencing Platform"/>
            <person name="Earl A."/>
            <person name="Ward D."/>
            <person name="Feldgarden M."/>
            <person name="Gevers D."/>
            <person name="Morotomi M."/>
            <person name="Young S.K."/>
            <person name="Zeng Q."/>
            <person name="Gargeya S."/>
            <person name="Fitzgerald M."/>
            <person name="Haas B."/>
            <person name="Abouelleil A."/>
            <person name="Alvarado L."/>
            <person name="Arachchi H.M."/>
            <person name="Berlin A."/>
            <person name="Chapman S.B."/>
            <person name="Gearin G."/>
            <person name="Goldberg J."/>
            <person name="Griggs A."/>
            <person name="Gujja S."/>
            <person name="Hansen M."/>
            <person name="Heiman D."/>
            <person name="Howarth C."/>
            <person name="Larimer J."/>
            <person name="Lui A."/>
            <person name="MacDonald P.J.P."/>
            <person name="McCowen C."/>
            <person name="Montmayeur A."/>
            <person name="Murphy C."/>
            <person name="Neiman D."/>
            <person name="Pearson M."/>
            <person name="Priest M."/>
            <person name="Roberts A."/>
            <person name="Saif S."/>
            <person name="Shea T."/>
            <person name="Sisk P."/>
            <person name="Stolte C."/>
            <person name="Sykes S."/>
            <person name="Wortman J."/>
            <person name="Nusbaum C."/>
            <person name="Birren B."/>
        </authorList>
    </citation>
    <scope>NUCLEOTIDE SEQUENCE [LARGE SCALE GENOMIC DNA]</scope>
    <source>
        <strain evidence="7 8">YIT 12061</strain>
    </source>
</reference>
<keyword evidence="8" id="KW-1185">Reference proteome</keyword>
<evidence type="ECO:0000256" key="3">
    <source>
        <dbReference type="ARBA" id="ARBA00022691"/>
    </source>
</evidence>
<dbReference type="InterPro" id="IPR020596">
    <property type="entry name" value="rRNA_Ade_Mease_Trfase_CS"/>
</dbReference>
<feature type="binding site" evidence="5">
    <location>
        <position position="103"/>
    </location>
    <ligand>
        <name>S-adenosyl-L-methionine</name>
        <dbReference type="ChEBI" id="CHEBI:59789"/>
    </ligand>
</feature>
<gene>
    <name evidence="7" type="ORF">HMPREF9449_00561</name>
</gene>
<dbReference type="InterPro" id="IPR023165">
    <property type="entry name" value="rRNA_Ade_diMease-like_C"/>
</dbReference>
<evidence type="ECO:0000256" key="2">
    <source>
        <dbReference type="ARBA" id="ARBA00022679"/>
    </source>
</evidence>
<dbReference type="SUPFAM" id="SSF53335">
    <property type="entry name" value="S-adenosyl-L-methionine-dependent methyltransferases"/>
    <property type="match status" value="1"/>
</dbReference>
<feature type="non-terminal residue" evidence="7">
    <location>
        <position position="1"/>
    </location>
</feature>
<evidence type="ECO:0000256" key="5">
    <source>
        <dbReference type="PROSITE-ProRule" id="PRU01026"/>
    </source>
</evidence>
<feature type="binding site" evidence="5">
    <location>
        <position position="144"/>
    </location>
    <ligand>
        <name>S-adenosyl-L-methionine</name>
        <dbReference type="ChEBI" id="CHEBI:59789"/>
    </ligand>
</feature>
<dbReference type="GO" id="GO:0000179">
    <property type="term" value="F:rRNA (adenine-N6,N6-)-dimethyltransferase activity"/>
    <property type="evidence" value="ECO:0007669"/>
    <property type="project" value="UniProtKB-UniRule"/>
</dbReference>